<comment type="caution">
    <text evidence="1">The sequence shown here is derived from an EMBL/GenBank/DDBJ whole genome shotgun (WGS) entry which is preliminary data.</text>
</comment>
<keyword evidence="2" id="KW-1185">Reference proteome</keyword>
<name>A0ACB8RB55_9AGAM</name>
<reference evidence="1" key="1">
    <citation type="submission" date="2021-02" db="EMBL/GenBank/DDBJ databases">
        <authorList>
            <consortium name="DOE Joint Genome Institute"/>
            <person name="Ahrendt S."/>
            <person name="Looney B.P."/>
            <person name="Miyauchi S."/>
            <person name="Morin E."/>
            <person name="Drula E."/>
            <person name="Courty P.E."/>
            <person name="Chicoki N."/>
            <person name="Fauchery L."/>
            <person name="Kohler A."/>
            <person name="Kuo A."/>
            <person name="Labutti K."/>
            <person name="Pangilinan J."/>
            <person name="Lipzen A."/>
            <person name="Riley R."/>
            <person name="Andreopoulos W."/>
            <person name="He G."/>
            <person name="Johnson J."/>
            <person name="Barry K.W."/>
            <person name="Grigoriev I.V."/>
            <person name="Nagy L."/>
            <person name="Hibbett D."/>
            <person name="Henrissat B."/>
            <person name="Matheny P.B."/>
            <person name="Labbe J."/>
            <person name="Martin F."/>
        </authorList>
    </citation>
    <scope>NUCLEOTIDE SEQUENCE</scope>
    <source>
        <strain evidence="1">FP105234-sp</strain>
    </source>
</reference>
<organism evidence="1 2">
    <name type="scientific">Auriscalpium vulgare</name>
    <dbReference type="NCBI Taxonomy" id="40419"/>
    <lineage>
        <taxon>Eukaryota</taxon>
        <taxon>Fungi</taxon>
        <taxon>Dikarya</taxon>
        <taxon>Basidiomycota</taxon>
        <taxon>Agaricomycotina</taxon>
        <taxon>Agaricomycetes</taxon>
        <taxon>Russulales</taxon>
        <taxon>Auriscalpiaceae</taxon>
        <taxon>Auriscalpium</taxon>
    </lineage>
</organism>
<gene>
    <name evidence="1" type="ORF">FA95DRAFT_1611219</name>
</gene>
<accession>A0ACB8RB55</accession>
<evidence type="ECO:0000313" key="1">
    <source>
        <dbReference type="EMBL" id="KAI0041182.1"/>
    </source>
</evidence>
<protein>
    <submittedName>
        <fullName evidence="1">Uncharacterized protein</fullName>
    </submittedName>
</protein>
<proteinExistence type="predicted"/>
<reference evidence="1" key="2">
    <citation type="journal article" date="2022" name="New Phytol.">
        <title>Evolutionary transition to the ectomycorrhizal habit in the genomes of a hyperdiverse lineage of mushroom-forming fungi.</title>
        <authorList>
            <person name="Looney B."/>
            <person name="Miyauchi S."/>
            <person name="Morin E."/>
            <person name="Drula E."/>
            <person name="Courty P.E."/>
            <person name="Kohler A."/>
            <person name="Kuo A."/>
            <person name="LaButti K."/>
            <person name="Pangilinan J."/>
            <person name="Lipzen A."/>
            <person name="Riley R."/>
            <person name="Andreopoulos W."/>
            <person name="He G."/>
            <person name="Johnson J."/>
            <person name="Nolan M."/>
            <person name="Tritt A."/>
            <person name="Barry K.W."/>
            <person name="Grigoriev I.V."/>
            <person name="Nagy L.G."/>
            <person name="Hibbett D."/>
            <person name="Henrissat B."/>
            <person name="Matheny P.B."/>
            <person name="Labbe J."/>
            <person name="Martin F.M."/>
        </authorList>
    </citation>
    <scope>NUCLEOTIDE SEQUENCE</scope>
    <source>
        <strain evidence="1">FP105234-sp</strain>
    </source>
</reference>
<dbReference type="Proteomes" id="UP000814033">
    <property type="component" value="Unassembled WGS sequence"/>
</dbReference>
<dbReference type="EMBL" id="MU276139">
    <property type="protein sequence ID" value="KAI0041182.1"/>
    <property type="molecule type" value="Genomic_DNA"/>
</dbReference>
<sequence>MQANWAHDTSGDNTLRGVPAALGLSEMADEEECNDGATETGRHTETEYERVARHAREHCADDADVLDVGAHVPFFDDGQSDQALIAPPRDALLCALSLLFERHVEDLQQRRALLRQAVHGDQWGRRRARVH</sequence>
<evidence type="ECO:0000313" key="2">
    <source>
        <dbReference type="Proteomes" id="UP000814033"/>
    </source>
</evidence>